<reference evidence="1" key="1">
    <citation type="submission" date="2019-04" db="EMBL/GenBank/DDBJ databases">
        <title>Evolution of Biomass-Degrading Anaerobic Consortia Revealed by Metagenomics.</title>
        <authorList>
            <person name="Peng X."/>
        </authorList>
    </citation>
    <scope>NUCLEOTIDE SEQUENCE</scope>
    <source>
        <strain evidence="1">SIG254</strain>
    </source>
</reference>
<protein>
    <submittedName>
        <fullName evidence="1">Uncharacterized protein</fullName>
    </submittedName>
</protein>
<dbReference type="Pfam" id="PF02596">
    <property type="entry name" value="DUF169"/>
    <property type="match status" value="1"/>
</dbReference>
<dbReference type="EMBL" id="SVCM01000027">
    <property type="protein sequence ID" value="MBE6058987.1"/>
    <property type="molecule type" value="Genomic_DNA"/>
</dbReference>
<dbReference type="InterPro" id="IPR003748">
    <property type="entry name" value="DUF169"/>
</dbReference>
<dbReference type="AlphaFoldDB" id="A0A927W881"/>
<dbReference type="Proteomes" id="UP000768462">
    <property type="component" value="Unassembled WGS sequence"/>
</dbReference>
<sequence length="269" mass="30473">MKKSPMELNKLFKCILDLNREIVGIKFLHDELEYNKADAMDVSGKMRYCVLVKSASLGHGLKIKGANCSCQGASRTLGFIKPNERYSSGLTYMDFGFYEDMSISYKTVHDIDILEQSPIGVMAKPLDMYKDDIPDVVIIVTKTYNAMRISQGYTYKYGIKKDFKFSGNQALCFESTTVPYKNSDMNISILCAGTRHYAKWDEDELSLGISYNKFESIVDGVIHTINIIDPDDKKSLIISKNGSDVIDGYKITMNSAYYLNNRTKDIYSK</sequence>
<accession>A0A927W881</accession>
<comment type="caution">
    <text evidence="1">The sequence shown here is derived from an EMBL/GenBank/DDBJ whole genome shotgun (WGS) entry which is preliminary data.</text>
</comment>
<organism evidence="1 2">
    <name type="scientific">Clostridium sulfidigenes</name>
    <dbReference type="NCBI Taxonomy" id="318464"/>
    <lineage>
        <taxon>Bacteria</taxon>
        <taxon>Bacillati</taxon>
        <taxon>Bacillota</taxon>
        <taxon>Clostridia</taxon>
        <taxon>Eubacteriales</taxon>
        <taxon>Clostridiaceae</taxon>
        <taxon>Clostridium</taxon>
    </lineage>
</organism>
<proteinExistence type="predicted"/>
<evidence type="ECO:0000313" key="1">
    <source>
        <dbReference type="EMBL" id="MBE6058987.1"/>
    </source>
</evidence>
<dbReference type="PANTHER" id="PTHR37954:SF3">
    <property type="entry name" value="DUF169 DOMAIN-CONTAINING PROTEIN"/>
    <property type="match status" value="1"/>
</dbReference>
<gene>
    <name evidence="1" type="ORF">E7215_02250</name>
</gene>
<dbReference type="PANTHER" id="PTHR37954">
    <property type="entry name" value="BLL4979 PROTEIN"/>
    <property type="match status" value="1"/>
</dbReference>
<evidence type="ECO:0000313" key="2">
    <source>
        <dbReference type="Proteomes" id="UP000768462"/>
    </source>
</evidence>
<name>A0A927W881_9CLOT</name>